<feature type="region of interest" description="Disordered" evidence="1">
    <location>
        <begin position="433"/>
        <end position="470"/>
    </location>
</feature>
<sequence>IACIWNQLVRAFEKPLQTAADNHDLFPILLFLTGDLEWFANSHDLPRWNANQPCGHCRVEKADLFKFKNVASPADDPWLLPRENAETVLQEMKVTWRQAQRQGLGNLTPGMMLPDTKDPERRRKYPLWPRYMNPADQAHRQLHLALSFSRDLDELIDRIEDWKPDAATADRMILTATSMLLCAAAVKKSFLARGHLACNLTFKSHWLVHCLQLARHLDPKLTWTYSGEDFVSKGKRLLSSCTRGRSKLSAAGRFMRQHADAMTMELAQFRCFVHRDRGCPGVQGTTNISRVVEDMPDMTWKTALSKHTAAVVNMAPLTHALFNTRANGLVPDSMLQSALSNVYKNNKIQISEPLMKPPGWEKAMLQYFNLRTRMVASKIREVAFAPSIWQASTKKVSQAELAKLEALCLRLNPKFTTSAAEDTLLQGALALQPKKTQQEDHESAASSQLVQTPEPRCSTKRQAEQNEEDDFQDRATLWALQAAWQASPEKPMSNKEKLSLVEKGRQSAPAAQKKPACAEKTRLKKPACADLPDTDWFKQNVAQVQEAVRQSLSIKPTDFRNTFTSKGYAIGKRMAKDRQASSAQMLLWAKAALAESSKMWDEAKV</sequence>
<evidence type="ECO:0000256" key="1">
    <source>
        <dbReference type="SAM" id="MobiDB-lite"/>
    </source>
</evidence>
<protein>
    <submittedName>
        <fullName evidence="2">Uncharacterized protein</fullName>
    </submittedName>
</protein>
<dbReference type="AlphaFoldDB" id="A0A812R5P3"/>
<proteinExistence type="predicted"/>
<gene>
    <name evidence="2" type="ORF">SPIL2461_LOCUS10392</name>
</gene>
<keyword evidence="3" id="KW-1185">Reference proteome</keyword>
<evidence type="ECO:0000313" key="3">
    <source>
        <dbReference type="Proteomes" id="UP000649617"/>
    </source>
</evidence>
<organism evidence="2 3">
    <name type="scientific">Symbiodinium pilosum</name>
    <name type="common">Dinoflagellate</name>
    <dbReference type="NCBI Taxonomy" id="2952"/>
    <lineage>
        <taxon>Eukaryota</taxon>
        <taxon>Sar</taxon>
        <taxon>Alveolata</taxon>
        <taxon>Dinophyceae</taxon>
        <taxon>Suessiales</taxon>
        <taxon>Symbiodiniaceae</taxon>
        <taxon>Symbiodinium</taxon>
    </lineage>
</organism>
<accession>A0A812R5P3</accession>
<comment type="caution">
    <text evidence="2">The sequence shown here is derived from an EMBL/GenBank/DDBJ whole genome shotgun (WGS) entry which is preliminary data.</text>
</comment>
<dbReference type="EMBL" id="CAJNIZ010019249">
    <property type="protein sequence ID" value="CAE7423432.1"/>
    <property type="molecule type" value="Genomic_DNA"/>
</dbReference>
<dbReference type="Proteomes" id="UP000649617">
    <property type="component" value="Unassembled WGS sequence"/>
</dbReference>
<name>A0A812R5P3_SYMPI</name>
<evidence type="ECO:0000313" key="2">
    <source>
        <dbReference type="EMBL" id="CAE7423432.1"/>
    </source>
</evidence>
<reference evidence="2" key="1">
    <citation type="submission" date="2021-02" db="EMBL/GenBank/DDBJ databases">
        <authorList>
            <person name="Dougan E. K."/>
            <person name="Rhodes N."/>
            <person name="Thang M."/>
            <person name="Chan C."/>
        </authorList>
    </citation>
    <scope>NUCLEOTIDE SEQUENCE</scope>
</reference>
<dbReference type="OrthoDB" id="408549at2759"/>
<feature type="non-terminal residue" evidence="2">
    <location>
        <position position="605"/>
    </location>
</feature>